<evidence type="ECO:0000256" key="2">
    <source>
        <dbReference type="ARBA" id="ARBA00009840"/>
    </source>
</evidence>
<accession>A0A1T4T9C7</accession>
<evidence type="ECO:0000256" key="6">
    <source>
        <dbReference type="SAM" id="Coils"/>
    </source>
</evidence>
<dbReference type="GO" id="GO:0006310">
    <property type="term" value="P:DNA recombination"/>
    <property type="evidence" value="ECO:0007669"/>
    <property type="project" value="UniProtKB-KW"/>
</dbReference>
<dbReference type="RefSeq" id="WP_078710277.1">
    <property type="nucleotide sequence ID" value="NZ_FUXL01000021.1"/>
</dbReference>
<evidence type="ECO:0000256" key="7">
    <source>
        <dbReference type="SAM" id="Phobius"/>
    </source>
</evidence>
<sequence>MDPAALTTFLDRPLFLLGSAAVSIGTALFILCAFVIVLLLRRLSAVRRELEAERAEAEMRKGESERRIEAILKSQTEMTGRMQTMAEIFGARQADLTRSLSERMDGLTNRLGQSILETTKETKTSLSALAERLAVIDRAQGEIAGLAGEVVRLQDILANKQTRGAFGQARMEAIIMDALPRGAYSFQATLSNGKRPDCLIFMPNGAPSLAIDAKFPLEAWTALGEAGSDKEGRAFALQRLKRDMDTHIRAIAEKYLIPGETQDTAFLFVPSESIFAGLHEEHSEIVQKAHRARVVIVSPSLLMLSIQVVQAILKDARMKAEAGRIQKEVRLLMEDVGRLDARVAALKNHFGQTGRDIDQILVSTGKLMARGERIEGIDLSEEERQGRGGAQGLIAGI</sequence>
<comment type="similarity">
    <text evidence="2">Belongs to the RmuC family.</text>
</comment>
<dbReference type="PANTHER" id="PTHR30563">
    <property type="entry name" value="DNA RECOMBINATION PROTEIN RMUC"/>
    <property type="match status" value="1"/>
</dbReference>
<keyword evidence="7" id="KW-1133">Transmembrane helix</keyword>
<dbReference type="Pfam" id="PF02646">
    <property type="entry name" value="RmuC"/>
    <property type="match status" value="1"/>
</dbReference>
<dbReference type="AlphaFoldDB" id="A0A1T4T9C7"/>
<keyword evidence="5" id="KW-0233">DNA recombination</keyword>
<feature type="coiled-coil region" evidence="6">
    <location>
        <begin position="36"/>
        <end position="67"/>
    </location>
</feature>
<keyword evidence="7" id="KW-0472">Membrane</keyword>
<dbReference type="Proteomes" id="UP000190135">
    <property type="component" value="Unassembled WGS sequence"/>
</dbReference>
<evidence type="ECO:0000256" key="1">
    <source>
        <dbReference type="ARBA" id="ARBA00003416"/>
    </source>
</evidence>
<protein>
    <recommendedName>
        <fullName evidence="3">DNA recombination protein RmuC homolog</fullName>
    </recommendedName>
</protein>
<evidence type="ECO:0000256" key="3">
    <source>
        <dbReference type="ARBA" id="ARBA00021840"/>
    </source>
</evidence>
<organism evidence="8 9">
    <name type="scientific">Consotaella salsifontis</name>
    <dbReference type="NCBI Taxonomy" id="1365950"/>
    <lineage>
        <taxon>Bacteria</taxon>
        <taxon>Pseudomonadati</taxon>
        <taxon>Pseudomonadota</taxon>
        <taxon>Alphaproteobacteria</taxon>
        <taxon>Hyphomicrobiales</taxon>
        <taxon>Aurantimonadaceae</taxon>
        <taxon>Consotaella</taxon>
    </lineage>
</organism>
<dbReference type="EMBL" id="FUXL01000021">
    <property type="protein sequence ID" value="SKA36911.1"/>
    <property type="molecule type" value="Genomic_DNA"/>
</dbReference>
<comment type="function">
    <text evidence="1">Involved in DNA recombination.</text>
</comment>
<evidence type="ECO:0000313" key="8">
    <source>
        <dbReference type="EMBL" id="SKA36911.1"/>
    </source>
</evidence>
<gene>
    <name evidence="8" type="ORF">SAMN05428963_12135</name>
</gene>
<proteinExistence type="inferred from homology"/>
<feature type="transmembrane region" description="Helical" evidence="7">
    <location>
        <begin position="15"/>
        <end position="40"/>
    </location>
</feature>
<dbReference type="OrthoDB" id="370725at2"/>
<evidence type="ECO:0000256" key="5">
    <source>
        <dbReference type="ARBA" id="ARBA00023172"/>
    </source>
</evidence>
<evidence type="ECO:0000313" key="9">
    <source>
        <dbReference type="Proteomes" id="UP000190135"/>
    </source>
</evidence>
<keyword evidence="4 6" id="KW-0175">Coiled coil</keyword>
<dbReference type="STRING" id="1365950.SAMN05428963_12135"/>
<keyword evidence="7" id="KW-0812">Transmembrane</keyword>
<name>A0A1T4T9C7_9HYPH</name>
<reference evidence="9" key="1">
    <citation type="submission" date="2017-02" db="EMBL/GenBank/DDBJ databases">
        <authorList>
            <person name="Varghese N."/>
            <person name="Submissions S."/>
        </authorList>
    </citation>
    <scope>NUCLEOTIDE SEQUENCE [LARGE SCALE GENOMIC DNA]</scope>
    <source>
        <strain evidence="9">USBA 369</strain>
    </source>
</reference>
<dbReference type="InterPro" id="IPR003798">
    <property type="entry name" value="DNA_recombination_RmuC"/>
</dbReference>
<evidence type="ECO:0000256" key="4">
    <source>
        <dbReference type="ARBA" id="ARBA00023054"/>
    </source>
</evidence>
<keyword evidence="9" id="KW-1185">Reference proteome</keyword>
<dbReference type="PANTHER" id="PTHR30563:SF0">
    <property type="entry name" value="DNA RECOMBINATION PROTEIN RMUC"/>
    <property type="match status" value="1"/>
</dbReference>